<dbReference type="Gene3D" id="2.60.40.790">
    <property type="match status" value="1"/>
</dbReference>
<organism evidence="7 8">
    <name type="scientific">Argiope bruennichi</name>
    <name type="common">Wasp spider</name>
    <name type="synonym">Aranea bruennichi</name>
    <dbReference type="NCBI Taxonomy" id="94029"/>
    <lineage>
        <taxon>Eukaryota</taxon>
        <taxon>Metazoa</taxon>
        <taxon>Ecdysozoa</taxon>
        <taxon>Arthropoda</taxon>
        <taxon>Chelicerata</taxon>
        <taxon>Arachnida</taxon>
        <taxon>Araneae</taxon>
        <taxon>Araneomorphae</taxon>
        <taxon>Entelegynae</taxon>
        <taxon>Araneoidea</taxon>
        <taxon>Araneidae</taxon>
        <taxon>Argiope</taxon>
    </lineage>
</organism>
<dbReference type="Proteomes" id="UP000807504">
    <property type="component" value="Unassembled WGS sequence"/>
</dbReference>
<dbReference type="InterPro" id="IPR055269">
    <property type="entry name" value="Alpha-crystallin/HSP_16"/>
</dbReference>
<dbReference type="EMBL" id="JABXBU010000012">
    <property type="protein sequence ID" value="KAF8788815.1"/>
    <property type="molecule type" value="Genomic_DNA"/>
</dbReference>
<dbReference type="InterPro" id="IPR008978">
    <property type="entry name" value="HSP20-like_chaperone"/>
</dbReference>
<dbReference type="InterPro" id="IPR001436">
    <property type="entry name" value="Alpha-crystallin/sHSP_animal"/>
</dbReference>
<feature type="binding site" evidence="2">
    <location>
        <position position="106"/>
    </location>
    <ligand>
        <name>Zn(2+)</name>
        <dbReference type="ChEBI" id="CHEBI:29105"/>
        <label>1</label>
    </ligand>
</feature>
<keyword evidence="2" id="KW-0479">Metal-binding</keyword>
<evidence type="ECO:0000256" key="2">
    <source>
        <dbReference type="PIRSR" id="PIRSR036514-1"/>
    </source>
</evidence>
<name>A0A8T0FEI1_ARGBR</name>
<dbReference type="CDD" id="cd06526">
    <property type="entry name" value="metazoan_ACD"/>
    <property type="match status" value="1"/>
</dbReference>
<sequence>MAFSSLYPSRGWWDPRDYPALLNDPHFGMGLFDSDLLPTVLHRGFHLRPRTRANIDSSGLSEIKKDTDKFKVRLNVKHFKPNEISVKTVDNFIVIHCKHEEKSDEHGFISREFTRRYILPEGAAPEAVVSKLTPDGILTVEAPRKVTEPSKPNERVVPITLQQPAVEGKSASKSE</sequence>
<feature type="domain" description="SHSP" evidence="6">
    <location>
        <begin position="51"/>
        <end position="162"/>
    </location>
</feature>
<dbReference type="AlphaFoldDB" id="A0A8T0FEI1"/>
<accession>A0A8T0FEI1</accession>
<dbReference type="GO" id="GO:0009408">
    <property type="term" value="P:response to heat"/>
    <property type="evidence" value="ECO:0007669"/>
    <property type="project" value="UniProtKB-ARBA"/>
</dbReference>
<dbReference type="GO" id="GO:0051082">
    <property type="term" value="F:unfolded protein binding"/>
    <property type="evidence" value="ECO:0007669"/>
    <property type="project" value="TreeGrafter"/>
</dbReference>
<feature type="binding site" evidence="2">
    <location>
        <position position="99"/>
    </location>
    <ligand>
        <name>Zn(2+)</name>
        <dbReference type="ChEBI" id="CHEBI:29105"/>
        <label>1</label>
    </ligand>
</feature>
<comment type="caution">
    <text evidence="7">The sequence shown here is derived from an EMBL/GenBank/DDBJ whole genome shotgun (WGS) entry which is preliminary data.</text>
</comment>
<dbReference type="GO" id="GO:0005737">
    <property type="term" value="C:cytoplasm"/>
    <property type="evidence" value="ECO:0007669"/>
    <property type="project" value="TreeGrafter"/>
</dbReference>
<dbReference type="GO" id="GO:0042026">
    <property type="term" value="P:protein refolding"/>
    <property type="evidence" value="ECO:0007669"/>
    <property type="project" value="TreeGrafter"/>
</dbReference>
<dbReference type="PIRSF" id="PIRSF036514">
    <property type="entry name" value="Sm_HSP_B1"/>
    <property type="match status" value="1"/>
</dbReference>
<evidence type="ECO:0000256" key="5">
    <source>
        <dbReference type="SAM" id="MobiDB-lite"/>
    </source>
</evidence>
<feature type="binding site" evidence="2">
    <location>
        <position position="101"/>
    </location>
    <ligand>
        <name>Zn(2+)</name>
        <dbReference type="ChEBI" id="CHEBI:29105"/>
        <label>1</label>
    </ligand>
</feature>
<evidence type="ECO:0000256" key="3">
    <source>
        <dbReference type="PROSITE-ProRule" id="PRU00285"/>
    </source>
</evidence>
<dbReference type="InterPro" id="IPR002068">
    <property type="entry name" value="A-crystallin/Hsp20_dom"/>
</dbReference>
<dbReference type="PROSITE" id="PS01031">
    <property type="entry name" value="SHSP"/>
    <property type="match status" value="1"/>
</dbReference>
<evidence type="ECO:0000259" key="6">
    <source>
        <dbReference type="PROSITE" id="PS01031"/>
    </source>
</evidence>
<feature type="compositionally biased region" description="Basic and acidic residues" evidence="5">
    <location>
        <begin position="145"/>
        <end position="154"/>
    </location>
</feature>
<reference evidence="7" key="1">
    <citation type="journal article" date="2020" name="bioRxiv">
        <title>Chromosome-level reference genome of the European wasp spider Argiope bruennichi: a resource for studies on range expansion and evolutionary adaptation.</title>
        <authorList>
            <person name="Sheffer M.M."/>
            <person name="Hoppe A."/>
            <person name="Krehenwinkel H."/>
            <person name="Uhl G."/>
            <person name="Kuss A.W."/>
            <person name="Jensen L."/>
            <person name="Jensen C."/>
            <person name="Gillespie R.G."/>
            <person name="Hoff K.J."/>
            <person name="Prost S."/>
        </authorList>
    </citation>
    <scope>NUCLEOTIDE SEQUENCE</scope>
</reference>
<evidence type="ECO:0000313" key="7">
    <source>
        <dbReference type="EMBL" id="KAF8788815.1"/>
    </source>
</evidence>
<dbReference type="PANTHER" id="PTHR45640">
    <property type="entry name" value="HEAT SHOCK PROTEIN HSP-12.2-RELATED"/>
    <property type="match status" value="1"/>
</dbReference>
<feature type="region of interest" description="Disordered" evidence="5">
    <location>
        <begin position="145"/>
        <end position="175"/>
    </location>
</feature>
<gene>
    <name evidence="7" type="ORF">HNY73_006820</name>
</gene>
<evidence type="ECO:0000313" key="8">
    <source>
        <dbReference type="Proteomes" id="UP000807504"/>
    </source>
</evidence>
<evidence type="ECO:0000256" key="1">
    <source>
        <dbReference type="PIRNR" id="PIRNR036514"/>
    </source>
</evidence>
<dbReference type="GO" id="GO:0046872">
    <property type="term" value="F:metal ion binding"/>
    <property type="evidence" value="ECO:0007669"/>
    <property type="project" value="UniProtKB-KW"/>
</dbReference>
<evidence type="ECO:0000256" key="4">
    <source>
        <dbReference type="RuleBase" id="RU003616"/>
    </source>
</evidence>
<proteinExistence type="inferred from homology"/>
<keyword evidence="8" id="KW-1185">Reference proteome</keyword>
<keyword evidence="2" id="KW-0862">Zinc</keyword>
<dbReference type="Pfam" id="PF00011">
    <property type="entry name" value="HSP20"/>
    <property type="match status" value="1"/>
</dbReference>
<dbReference type="SUPFAM" id="SSF49764">
    <property type="entry name" value="HSP20-like chaperones"/>
    <property type="match status" value="1"/>
</dbReference>
<comment type="similarity">
    <text evidence="1 3 4">Belongs to the small heat shock protein (HSP20) family.</text>
</comment>
<reference evidence="7" key="2">
    <citation type="submission" date="2020-06" db="EMBL/GenBank/DDBJ databases">
        <authorList>
            <person name="Sheffer M."/>
        </authorList>
    </citation>
    <scope>NUCLEOTIDE SEQUENCE</scope>
</reference>
<dbReference type="PRINTS" id="PR00299">
    <property type="entry name" value="ACRYSTALLIN"/>
</dbReference>
<dbReference type="PANTHER" id="PTHR45640:SF26">
    <property type="entry name" value="RE23625P"/>
    <property type="match status" value="1"/>
</dbReference>
<dbReference type="GO" id="GO:0005634">
    <property type="term" value="C:nucleus"/>
    <property type="evidence" value="ECO:0007669"/>
    <property type="project" value="TreeGrafter"/>
</dbReference>
<protein>
    <submittedName>
        <fullName evidence="7">Protein lethal(2)essential for life like protein</fullName>
    </submittedName>
</protein>